<dbReference type="GO" id="GO:0016787">
    <property type="term" value="F:hydrolase activity"/>
    <property type="evidence" value="ECO:0007669"/>
    <property type="project" value="UniProtKB-KW"/>
</dbReference>
<dbReference type="InterPro" id="IPR011545">
    <property type="entry name" value="DEAD/DEAH_box_helicase_dom"/>
</dbReference>
<dbReference type="GO" id="GO:0003676">
    <property type="term" value="F:nucleic acid binding"/>
    <property type="evidence" value="ECO:0007669"/>
    <property type="project" value="InterPro"/>
</dbReference>
<dbReference type="GeneTree" id="ENSGT00940000157507"/>
<dbReference type="InterPro" id="IPR014001">
    <property type="entry name" value="Helicase_ATP-bd"/>
</dbReference>
<keyword evidence="2" id="KW-0067">ATP-binding</keyword>
<evidence type="ECO:0000313" key="6">
    <source>
        <dbReference type="Proteomes" id="UP000265020"/>
    </source>
</evidence>
<dbReference type="GO" id="GO:0005524">
    <property type="term" value="F:ATP binding"/>
    <property type="evidence" value="ECO:0007669"/>
    <property type="project" value="InterPro"/>
</dbReference>
<protein>
    <recommendedName>
        <fullName evidence="4">Helicase ATP-binding domain-containing protein</fullName>
    </recommendedName>
</protein>
<evidence type="ECO:0000259" key="4">
    <source>
        <dbReference type="PROSITE" id="PS51192"/>
    </source>
</evidence>
<accession>A0A3Q2DQJ7</accession>
<dbReference type="Proteomes" id="UP000265020">
    <property type="component" value="Unassembled WGS sequence"/>
</dbReference>
<proteinExistence type="predicted"/>
<organism evidence="5 6">
    <name type="scientific">Cyprinodon variegatus</name>
    <name type="common">Sheepshead minnow</name>
    <dbReference type="NCBI Taxonomy" id="28743"/>
    <lineage>
        <taxon>Eukaryota</taxon>
        <taxon>Metazoa</taxon>
        <taxon>Chordata</taxon>
        <taxon>Craniata</taxon>
        <taxon>Vertebrata</taxon>
        <taxon>Euteleostomi</taxon>
        <taxon>Actinopterygii</taxon>
        <taxon>Neopterygii</taxon>
        <taxon>Teleostei</taxon>
        <taxon>Neoteleostei</taxon>
        <taxon>Acanthomorphata</taxon>
        <taxon>Ovalentaria</taxon>
        <taxon>Atherinomorphae</taxon>
        <taxon>Cyprinodontiformes</taxon>
        <taxon>Cyprinodontidae</taxon>
        <taxon>Cyprinodon</taxon>
    </lineage>
</organism>
<dbReference type="PROSITE" id="PS51192">
    <property type="entry name" value="HELICASE_ATP_BIND_1"/>
    <property type="match status" value="1"/>
</dbReference>
<dbReference type="OMA" id="ITHHELM"/>
<dbReference type="SMART" id="SM00487">
    <property type="entry name" value="DEXDc"/>
    <property type="match status" value="1"/>
</dbReference>
<dbReference type="PANTHER" id="PTHR47958">
    <property type="entry name" value="ATP-DEPENDENT RNA HELICASE DBP3"/>
    <property type="match status" value="1"/>
</dbReference>
<dbReference type="Gene3D" id="3.40.50.300">
    <property type="entry name" value="P-loop containing nucleotide triphosphate hydrolases"/>
    <property type="match status" value="1"/>
</dbReference>
<reference evidence="5" key="2">
    <citation type="submission" date="2025-09" db="UniProtKB">
        <authorList>
            <consortium name="Ensembl"/>
        </authorList>
    </citation>
    <scope>IDENTIFICATION</scope>
</reference>
<dbReference type="SUPFAM" id="SSF52540">
    <property type="entry name" value="P-loop containing nucleoside triphosphate hydrolases"/>
    <property type="match status" value="1"/>
</dbReference>
<dbReference type="GO" id="GO:0004386">
    <property type="term" value="F:helicase activity"/>
    <property type="evidence" value="ECO:0007669"/>
    <property type="project" value="UniProtKB-KW"/>
</dbReference>
<keyword evidence="1" id="KW-0378">Hydrolase</keyword>
<dbReference type="AlphaFoldDB" id="A0A3Q2DQJ7"/>
<feature type="region of interest" description="Disordered" evidence="3">
    <location>
        <begin position="1"/>
        <end position="27"/>
    </location>
</feature>
<name>A0A3Q2DQJ7_CYPVA</name>
<dbReference type="Ensembl" id="ENSCVAT00000010530.1">
    <property type="protein sequence ID" value="ENSCVAP00000021943.1"/>
    <property type="gene ID" value="ENSCVAG00000004325.1"/>
</dbReference>
<evidence type="ECO:0000256" key="1">
    <source>
        <dbReference type="ARBA" id="ARBA00022801"/>
    </source>
</evidence>
<dbReference type="STRING" id="28743.ENSCVAP00000021943"/>
<dbReference type="Pfam" id="PF00270">
    <property type="entry name" value="DEAD"/>
    <property type="match status" value="1"/>
</dbReference>
<dbReference type="InterPro" id="IPR027417">
    <property type="entry name" value="P-loop_NTPase"/>
</dbReference>
<evidence type="ECO:0000256" key="2">
    <source>
        <dbReference type="ARBA" id="ARBA00022806"/>
    </source>
</evidence>
<evidence type="ECO:0000313" key="5">
    <source>
        <dbReference type="Ensembl" id="ENSCVAP00000021943.1"/>
    </source>
</evidence>
<feature type="domain" description="Helicase ATP-binding" evidence="4">
    <location>
        <begin position="36"/>
        <end position="187"/>
    </location>
</feature>
<keyword evidence="6" id="KW-1185">Reference proteome</keyword>
<keyword evidence="2" id="KW-0347">Helicase</keyword>
<feature type="compositionally biased region" description="Pro residues" evidence="3">
    <location>
        <begin position="18"/>
        <end position="27"/>
    </location>
</feature>
<evidence type="ECO:0000256" key="3">
    <source>
        <dbReference type="SAM" id="MobiDB-lite"/>
    </source>
</evidence>
<sequence length="187" mass="20737">MMATVSGTPYSERRPLHPEPLPNNPVLPTPVQKHSIPIIAAGRDLMACAQTGSGKTAAFLLPILQQLMADGVAASHFSETQEPEVIIVAPTRELINQIYLEARKFAYGTGYQIKDIIRGCNVLCGTPGRLLDMIGRGKVGLTKVRYLVLDEADRMLDMGFEPEMRRQTTSFWPWGSWAEPAATWSRR</sequence>
<dbReference type="InterPro" id="IPR000629">
    <property type="entry name" value="RNA-helicase_DEAD-box_CS"/>
</dbReference>
<keyword evidence="2" id="KW-0547">Nucleotide-binding</keyword>
<reference evidence="5" key="1">
    <citation type="submission" date="2025-08" db="UniProtKB">
        <authorList>
            <consortium name="Ensembl"/>
        </authorList>
    </citation>
    <scope>IDENTIFICATION</scope>
</reference>
<dbReference type="PROSITE" id="PS00039">
    <property type="entry name" value="DEAD_ATP_HELICASE"/>
    <property type="match status" value="1"/>
</dbReference>